<organism evidence="11 12">
    <name type="scientific">Gordonia cholesterolivorans</name>
    <dbReference type="NCBI Taxonomy" id="559625"/>
    <lineage>
        <taxon>Bacteria</taxon>
        <taxon>Bacillati</taxon>
        <taxon>Actinomycetota</taxon>
        <taxon>Actinomycetes</taxon>
        <taxon>Mycobacteriales</taxon>
        <taxon>Gordoniaceae</taxon>
        <taxon>Gordonia</taxon>
    </lineage>
</organism>
<dbReference type="Proteomes" id="UP001501170">
    <property type="component" value="Unassembled WGS sequence"/>
</dbReference>
<dbReference type="SUPFAM" id="SSF53901">
    <property type="entry name" value="Thiolase-like"/>
    <property type="match status" value="2"/>
</dbReference>
<accession>A0ABN3HH29</accession>
<evidence type="ECO:0000259" key="10">
    <source>
        <dbReference type="Pfam" id="PF18313"/>
    </source>
</evidence>
<dbReference type="NCBIfam" id="NF006105">
    <property type="entry name" value="PRK08257.1-4"/>
    <property type="match status" value="1"/>
</dbReference>
<dbReference type="Gene3D" id="3.40.47.10">
    <property type="match status" value="1"/>
</dbReference>
<evidence type="ECO:0000313" key="12">
    <source>
        <dbReference type="Proteomes" id="UP001501170"/>
    </source>
</evidence>
<evidence type="ECO:0000256" key="7">
    <source>
        <dbReference type="ARBA" id="ARBA00023717"/>
    </source>
</evidence>
<protein>
    <recommendedName>
        <fullName evidence="10">Thiolase-like protein type 1 additional C-terminal domain-containing protein</fullName>
    </recommendedName>
</protein>
<dbReference type="Gene3D" id="2.40.50.840">
    <property type="match status" value="1"/>
</dbReference>
<feature type="region of interest" description="Disordered" evidence="9">
    <location>
        <begin position="1"/>
        <end position="20"/>
    </location>
</feature>
<dbReference type="InterPro" id="IPR029045">
    <property type="entry name" value="ClpP/crotonase-like_dom_sf"/>
</dbReference>
<name>A0ABN3HH29_9ACTN</name>
<dbReference type="EMBL" id="BAAARB010000009">
    <property type="protein sequence ID" value="GAA2380218.1"/>
    <property type="molecule type" value="Genomic_DNA"/>
</dbReference>
<dbReference type="InterPro" id="IPR001753">
    <property type="entry name" value="Enoyl-CoA_hydra/iso"/>
</dbReference>
<dbReference type="Gene3D" id="3.90.226.10">
    <property type="entry name" value="2-enoyl-CoA Hydratase, Chain A, domain 1"/>
    <property type="match status" value="1"/>
</dbReference>
<dbReference type="InterPro" id="IPR016039">
    <property type="entry name" value="Thiolase-like"/>
</dbReference>
<comment type="similarity">
    <text evidence="2 8">Belongs to the enoyl-CoA hydratase/isomerase family.</text>
</comment>
<comment type="catalytic activity">
    <reaction evidence="6">
        <text>a (3S)-3-hydroxyacyl-CoA = a (2E)-enoyl-CoA + H2O</text>
        <dbReference type="Rhea" id="RHEA:16105"/>
        <dbReference type="ChEBI" id="CHEBI:15377"/>
        <dbReference type="ChEBI" id="CHEBI:57318"/>
        <dbReference type="ChEBI" id="CHEBI:58856"/>
        <dbReference type="EC" id="4.2.1.17"/>
    </reaction>
</comment>
<dbReference type="CDD" id="cd06558">
    <property type="entry name" value="crotonase-like"/>
    <property type="match status" value="1"/>
</dbReference>
<evidence type="ECO:0000256" key="2">
    <source>
        <dbReference type="ARBA" id="ARBA00005254"/>
    </source>
</evidence>
<dbReference type="PANTHER" id="PTHR11941">
    <property type="entry name" value="ENOYL-COA HYDRATASE-RELATED"/>
    <property type="match status" value="1"/>
</dbReference>
<evidence type="ECO:0000256" key="1">
    <source>
        <dbReference type="ARBA" id="ARBA00002994"/>
    </source>
</evidence>
<dbReference type="PROSITE" id="PS00166">
    <property type="entry name" value="ENOYL_COA_HYDRATASE"/>
    <property type="match status" value="1"/>
</dbReference>
<dbReference type="PANTHER" id="PTHR11941:SF169">
    <property type="entry name" value="(7AS)-7A-METHYL-1,5-DIOXO-2,3,5,6,7,7A-HEXAHYDRO-1H-INDENE-CARBOXYL-COA HYDROLASE"/>
    <property type="match status" value="1"/>
</dbReference>
<evidence type="ECO:0000256" key="9">
    <source>
        <dbReference type="SAM" id="MobiDB-lite"/>
    </source>
</evidence>
<keyword evidence="3" id="KW-0276">Fatty acid metabolism</keyword>
<evidence type="ECO:0000256" key="6">
    <source>
        <dbReference type="ARBA" id="ARBA00023709"/>
    </source>
</evidence>
<keyword evidence="5" id="KW-0456">Lyase</keyword>
<evidence type="ECO:0000256" key="4">
    <source>
        <dbReference type="ARBA" id="ARBA00023098"/>
    </source>
</evidence>
<feature type="compositionally biased region" description="Low complexity" evidence="9">
    <location>
        <begin position="90"/>
        <end position="102"/>
    </location>
</feature>
<dbReference type="Pfam" id="PF00378">
    <property type="entry name" value="ECH_1"/>
    <property type="match status" value="1"/>
</dbReference>
<feature type="domain" description="Thiolase-like protein type 1 additional C-terminal" evidence="10">
    <location>
        <begin position="446"/>
        <end position="524"/>
    </location>
</feature>
<dbReference type="InterPro" id="IPR014748">
    <property type="entry name" value="Enoyl-CoA_hydra_C"/>
</dbReference>
<keyword evidence="4" id="KW-0443">Lipid metabolism</keyword>
<proteinExistence type="inferred from homology"/>
<comment type="catalytic activity">
    <reaction evidence="7">
        <text>a 4-saturated-(3S)-3-hydroxyacyl-CoA = a (3E)-enoyl-CoA + H2O</text>
        <dbReference type="Rhea" id="RHEA:20724"/>
        <dbReference type="ChEBI" id="CHEBI:15377"/>
        <dbReference type="ChEBI" id="CHEBI:58521"/>
        <dbReference type="ChEBI" id="CHEBI:137480"/>
        <dbReference type="EC" id="4.2.1.17"/>
    </reaction>
</comment>
<evidence type="ECO:0000256" key="3">
    <source>
        <dbReference type="ARBA" id="ARBA00022832"/>
    </source>
</evidence>
<dbReference type="SUPFAM" id="SSF52096">
    <property type="entry name" value="ClpP/crotonase"/>
    <property type="match status" value="1"/>
</dbReference>
<gene>
    <name evidence="11" type="ORF">GCM10009855_20340</name>
</gene>
<sequence>MSSAPTPAQPTPGASASRPECVYRLDDIPPTTPVIVGVGQAAERIDDADYAGLSEADLAARAVSAALADTGADDVARLVDTVVAVRSFERSSPASSSPFGRPDNMPRAVARRTGMDPRRAVEEVTGGQSPQHLVNEFGAEIAAGRADAVVLFGAEVMSTVRHAQRSGTAPDFSETVGGQLEDRGYSIGGLTSIDEVKHGVVIPISQYSIVENARRHRLGLGAAEYARSMGELFAPMTRVAARNPFAAAREEFTAEELATVTDRNRRVSVPYPRRMVARDHVNQAASAVLMSVAAARSAGIPADRWVFVHGHADLREKPLLTRPDLSRGPASVAAVREALRLAGTDVDDVAHFDLYSCFPVAVSHVIDELGLSPDDPRGLTVTGGLPYFGGPGNNYSMHGIAEIVSRARREPGSFGLVAANGGVLSKYSVGVYSSIPAPWRPSTSADLQRELDAAPSVRVAHYPNGPATIESFVVIDPDGEAPGATVVGRLADGARFVAAVDDPALLDLLRADDDPIGTPIFVRASTNQNHAARTRDVLDARHPRAAVGFAERYEHLLVRREGRVLEVTINRPEVRNALNPAANAELDSVFDAYFADPDLWVAILTGAGSAAFSAGNDLSAGAQGGLSMPANGFAGLTARRDRAKPVIAAVNGFALGGGLEIALACHVIVADEQATFGLPEVKVGLVAAAGGLVRLPRVVPPALARDMILTGRRIDAAEALAYGLVSRVAPHGEVMSAARAVAEEILAASPVAVRASLAAMAGSESQPDTVRAVDESLSVLDTVLVSEDLREGVTAFAQKREPQWRGC</sequence>
<dbReference type="InterPro" id="IPR018376">
    <property type="entry name" value="Enoyl-CoA_hyd/isom_CS"/>
</dbReference>
<comment type="function">
    <text evidence="1">Could possibly oxidize fatty acids using specific components.</text>
</comment>
<dbReference type="Pfam" id="PF18313">
    <property type="entry name" value="TLP1_add_C"/>
    <property type="match status" value="1"/>
</dbReference>
<dbReference type="Gene3D" id="1.10.12.10">
    <property type="entry name" value="Lyase 2-enoyl-coa Hydratase, Chain A, domain 2"/>
    <property type="match status" value="1"/>
</dbReference>
<dbReference type="InterPro" id="IPR040771">
    <property type="entry name" value="TLP1_add_C"/>
</dbReference>
<evidence type="ECO:0000256" key="5">
    <source>
        <dbReference type="ARBA" id="ARBA00023239"/>
    </source>
</evidence>
<evidence type="ECO:0000256" key="8">
    <source>
        <dbReference type="RuleBase" id="RU003707"/>
    </source>
</evidence>
<feature type="region of interest" description="Disordered" evidence="9">
    <location>
        <begin position="90"/>
        <end position="116"/>
    </location>
</feature>
<reference evidence="11 12" key="1">
    <citation type="journal article" date="2019" name="Int. J. Syst. Evol. Microbiol.">
        <title>The Global Catalogue of Microorganisms (GCM) 10K type strain sequencing project: providing services to taxonomists for standard genome sequencing and annotation.</title>
        <authorList>
            <consortium name="The Broad Institute Genomics Platform"/>
            <consortium name="The Broad Institute Genome Sequencing Center for Infectious Disease"/>
            <person name="Wu L."/>
            <person name="Ma J."/>
        </authorList>
    </citation>
    <scope>NUCLEOTIDE SEQUENCE [LARGE SCALE GENOMIC DNA]</scope>
    <source>
        <strain evidence="11 12">JCM 16227</strain>
    </source>
</reference>
<keyword evidence="12" id="KW-1185">Reference proteome</keyword>
<evidence type="ECO:0000313" key="11">
    <source>
        <dbReference type="EMBL" id="GAA2380218.1"/>
    </source>
</evidence>
<comment type="caution">
    <text evidence="11">The sequence shown here is derived from an EMBL/GenBank/DDBJ whole genome shotgun (WGS) entry which is preliminary data.</text>
</comment>